<comment type="caution">
    <text evidence="2">The sequence shown here is derived from an EMBL/GenBank/DDBJ whole genome shotgun (WGS) entry which is preliminary data.</text>
</comment>
<evidence type="ECO:0000313" key="3">
    <source>
        <dbReference type="Proteomes" id="UP001458880"/>
    </source>
</evidence>
<proteinExistence type="predicted"/>
<gene>
    <name evidence="2" type="ORF">QE152_g23313</name>
</gene>
<dbReference type="Proteomes" id="UP001458880">
    <property type="component" value="Unassembled WGS sequence"/>
</dbReference>
<sequence>MALILVLYEFTRSKKGMLHLIYENNIYRPSGKARHSSPSENLRETQRQGETFESQRKVESSLLGMREESKNRMQVKVAIT</sequence>
<dbReference type="AlphaFoldDB" id="A0AAW1KIC9"/>
<evidence type="ECO:0000256" key="1">
    <source>
        <dbReference type="SAM" id="MobiDB-lite"/>
    </source>
</evidence>
<reference evidence="2 3" key="1">
    <citation type="journal article" date="2024" name="BMC Genomics">
        <title>De novo assembly and annotation of Popillia japonica's genome with initial clues to its potential as an invasive pest.</title>
        <authorList>
            <person name="Cucini C."/>
            <person name="Boschi S."/>
            <person name="Funari R."/>
            <person name="Cardaioli E."/>
            <person name="Iannotti N."/>
            <person name="Marturano G."/>
            <person name="Paoli F."/>
            <person name="Bruttini M."/>
            <person name="Carapelli A."/>
            <person name="Frati F."/>
            <person name="Nardi F."/>
        </authorList>
    </citation>
    <scope>NUCLEOTIDE SEQUENCE [LARGE SCALE GENOMIC DNA]</scope>
    <source>
        <strain evidence="2">DMR45628</strain>
    </source>
</reference>
<evidence type="ECO:0000313" key="2">
    <source>
        <dbReference type="EMBL" id="KAK9718267.1"/>
    </source>
</evidence>
<dbReference type="EMBL" id="JASPKY010000230">
    <property type="protein sequence ID" value="KAK9718267.1"/>
    <property type="molecule type" value="Genomic_DNA"/>
</dbReference>
<accession>A0AAW1KIC9</accession>
<feature type="region of interest" description="Disordered" evidence="1">
    <location>
        <begin position="29"/>
        <end position="56"/>
    </location>
</feature>
<protein>
    <submittedName>
        <fullName evidence="2">Uncharacterized protein</fullName>
    </submittedName>
</protein>
<name>A0AAW1KIC9_POPJA</name>
<keyword evidence="3" id="KW-1185">Reference proteome</keyword>
<organism evidence="2 3">
    <name type="scientific">Popillia japonica</name>
    <name type="common">Japanese beetle</name>
    <dbReference type="NCBI Taxonomy" id="7064"/>
    <lineage>
        <taxon>Eukaryota</taxon>
        <taxon>Metazoa</taxon>
        <taxon>Ecdysozoa</taxon>
        <taxon>Arthropoda</taxon>
        <taxon>Hexapoda</taxon>
        <taxon>Insecta</taxon>
        <taxon>Pterygota</taxon>
        <taxon>Neoptera</taxon>
        <taxon>Endopterygota</taxon>
        <taxon>Coleoptera</taxon>
        <taxon>Polyphaga</taxon>
        <taxon>Scarabaeiformia</taxon>
        <taxon>Scarabaeidae</taxon>
        <taxon>Rutelinae</taxon>
        <taxon>Popillia</taxon>
    </lineage>
</organism>